<feature type="region of interest" description="Disordered" evidence="1">
    <location>
        <begin position="233"/>
        <end position="253"/>
    </location>
</feature>
<feature type="compositionally biased region" description="Polar residues" evidence="1">
    <location>
        <begin position="1"/>
        <end position="20"/>
    </location>
</feature>
<dbReference type="AlphaFoldDB" id="A0A135TWR7"/>
<protein>
    <submittedName>
        <fullName evidence="2">Uncharacterized protein</fullName>
    </submittedName>
</protein>
<name>A0A135TWR7_9PEZI</name>
<dbReference type="EMBL" id="JFBX01000040">
    <property type="protein sequence ID" value="KXH52563.1"/>
    <property type="molecule type" value="Genomic_DNA"/>
</dbReference>
<dbReference type="Proteomes" id="UP000070328">
    <property type="component" value="Unassembled WGS sequence"/>
</dbReference>
<reference evidence="2 3" key="1">
    <citation type="submission" date="2014-02" db="EMBL/GenBank/DDBJ databases">
        <title>The genome sequence of Colletotrichum simmondsii CBS122122.</title>
        <authorList>
            <person name="Baroncelli R."/>
            <person name="Thon M.R."/>
        </authorList>
    </citation>
    <scope>NUCLEOTIDE SEQUENCE [LARGE SCALE GENOMIC DNA]</scope>
    <source>
        <strain evidence="2 3">CBS122122</strain>
    </source>
</reference>
<keyword evidence="3" id="KW-1185">Reference proteome</keyword>
<organism evidence="2 3">
    <name type="scientific">Colletotrichum simmondsii</name>
    <dbReference type="NCBI Taxonomy" id="703756"/>
    <lineage>
        <taxon>Eukaryota</taxon>
        <taxon>Fungi</taxon>
        <taxon>Dikarya</taxon>
        <taxon>Ascomycota</taxon>
        <taxon>Pezizomycotina</taxon>
        <taxon>Sordariomycetes</taxon>
        <taxon>Hypocreomycetidae</taxon>
        <taxon>Glomerellales</taxon>
        <taxon>Glomerellaceae</taxon>
        <taxon>Colletotrichum</taxon>
        <taxon>Colletotrichum acutatum species complex</taxon>
    </lineage>
</organism>
<gene>
    <name evidence="2" type="ORF">CSIM01_09144</name>
</gene>
<feature type="region of interest" description="Disordered" evidence="1">
    <location>
        <begin position="1"/>
        <end position="22"/>
    </location>
</feature>
<accession>A0A135TWR7</accession>
<evidence type="ECO:0000313" key="2">
    <source>
        <dbReference type="EMBL" id="KXH52563.1"/>
    </source>
</evidence>
<evidence type="ECO:0000256" key="1">
    <source>
        <dbReference type="SAM" id="MobiDB-lite"/>
    </source>
</evidence>
<comment type="caution">
    <text evidence="2">The sequence shown here is derived from an EMBL/GenBank/DDBJ whole genome shotgun (WGS) entry which is preliminary data.</text>
</comment>
<evidence type="ECO:0000313" key="3">
    <source>
        <dbReference type="Proteomes" id="UP000070328"/>
    </source>
</evidence>
<proteinExistence type="predicted"/>
<sequence length="300" mass="33057">MLRSTQNPHPANGTTWGDTKQPNHRRTCLALVGIRTDTWNTAWSPTVDTGAADPGSRQGSLLAAEATLLSTQVWKSSSRGYRCLLQRAILQFRRPETMGMQGNLSWDSDLSNNVVQASAAKSLRTNTDDCQGKLLGASFVVLTLTALGPHCLRSGRSLHGLENRTDAQNLDINVEQRRFSGLPSAIARFKRRLDQNCVVNTRESHAASLPTKPHDPAQSLNYQNAISSEVSAASHGEPCSSSSNVRRDQHTRKKHGRHFPNICFLAAMLESVINLYLRLGASQPQFLFLSHTSPPRARRL</sequence>